<dbReference type="InterPro" id="IPR052061">
    <property type="entry name" value="PTE-AB_protein"/>
</dbReference>
<dbReference type="Proteomes" id="UP000249829">
    <property type="component" value="Unassembled WGS sequence"/>
</dbReference>
<dbReference type="SUPFAM" id="SSF54637">
    <property type="entry name" value="Thioesterase/thiol ester dehydrase-isomerase"/>
    <property type="match status" value="1"/>
</dbReference>
<protein>
    <recommendedName>
        <fullName evidence="1">Thioesterase domain-containing protein</fullName>
    </recommendedName>
</protein>
<dbReference type="CDD" id="cd03443">
    <property type="entry name" value="PaaI_thioesterase"/>
    <property type="match status" value="1"/>
</dbReference>
<dbReference type="STRING" id="1450538.A0A2V5HBK1"/>
<reference evidence="2 3" key="1">
    <citation type="submission" date="2018-02" db="EMBL/GenBank/DDBJ databases">
        <title>The genomes of Aspergillus section Nigri reveals drivers in fungal speciation.</title>
        <authorList>
            <consortium name="DOE Joint Genome Institute"/>
            <person name="Vesth T.C."/>
            <person name="Nybo J."/>
            <person name="Theobald S."/>
            <person name="Brandl J."/>
            <person name="Frisvad J.C."/>
            <person name="Nielsen K.F."/>
            <person name="Lyhne E.K."/>
            <person name="Kogle M.E."/>
            <person name="Kuo A."/>
            <person name="Riley R."/>
            <person name="Clum A."/>
            <person name="Nolan M."/>
            <person name="Lipzen A."/>
            <person name="Salamov A."/>
            <person name="Henrissat B."/>
            <person name="Wiebenga A."/>
            <person name="De vries R.P."/>
            <person name="Grigoriev I.V."/>
            <person name="Mortensen U.H."/>
            <person name="Andersen M.R."/>
            <person name="Baker S.E."/>
        </authorList>
    </citation>
    <scope>NUCLEOTIDE SEQUENCE [LARGE SCALE GENOMIC DNA]</scope>
    <source>
        <strain evidence="2 3">CBS 115571</strain>
    </source>
</reference>
<dbReference type="PANTHER" id="PTHR47260:SF1">
    <property type="entry name" value="UPF0644 PROTEIN PB2B4.06"/>
    <property type="match status" value="1"/>
</dbReference>
<dbReference type="InterPro" id="IPR029069">
    <property type="entry name" value="HotDog_dom_sf"/>
</dbReference>
<dbReference type="EMBL" id="KZ825115">
    <property type="protein sequence ID" value="PYI21769.1"/>
    <property type="molecule type" value="Genomic_DNA"/>
</dbReference>
<dbReference type="AlphaFoldDB" id="A0A2V5HBK1"/>
<sequence length="268" mass="30020">MFRLHRVCLSQAPHLTTGSQSIARYARANTRALNTAAQPSFLRSSPWPRRLLYMAIFGTCGAAFIGSWMDENVSAPALPGTLEDQGRLEGINSKFEHWLPIVQRLRANPDYVEADVYGNFSEDEKTQRLTSGPLRGSRGIGLQRVFYNDKEKTAVNVAYLGPGLEGWPTMVHGGALGTIIDEHLGRVAIRNLPQRTGVTANLELQYRAPVFSNNFYTFHATLDQERSTERKAFVRGEVRDMVGKLCVEASALFVVPKNYKLREDGERF</sequence>
<dbReference type="OMA" id="RVFYNDK"/>
<accession>A0A2V5HBK1</accession>
<evidence type="ECO:0000313" key="2">
    <source>
        <dbReference type="EMBL" id="PYI21769.1"/>
    </source>
</evidence>
<evidence type="ECO:0000259" key="1">
    <source>
        <dbReference type="Pfam" id="PF03061"/>
    </source>
</evidence>
<dbReference type="InterPro" id="IPR006683">
    <property type="entry name" value="Thioestr_dom"/>
</dbReference>
<organism evidence="2 3">
    <name type="scientific">Aspergillus violaceofuscus (strain CBS 115571)</name>
    <dbReference type="NCBI Taxonomy" id="1450538"/>
    <lineage>
        <taxon>Eukaryota</taxon>
        <taxon>Fungi</taxon>
        <taxon>Dikarya</taxon>
        <taxon>Ascomycota</taxon>
        <taxon>Pezizomycotina</taxon>
        <taxon>Eurotiomycetes</taxon>
        <taxon>Eurotiomycetidae</taxon>
        <taxon>Eurotiales</taxon>
        <taxon>Aspergillaceae</taxon>
        <taxon>Aspergillus</taxon>
    </lineage>
</organism>
<dbReference type="Gene3D" id="3.10.129.10">
    <property type="entry name" value="Hotdog Thioesterase"/>
    <property type="match status" value="1"/>
</dbReference>
<feature type="domain" description="Thioesterase" evidence="1">
    <location>
        <begin position="170"/>
        <end position="245"/>
    </location>
</feature>
<keyword evidence="3" id="KW-1185">Reference proteome</keyword>
<proteinExistence type="predicted"/>
<evidence type="ECO:0000313" key="3">
    <source>
        <dbReference type="Proteomes" id="UP000249829"/>
    </source>
</evidence>
<gene>
    <name evidence="2" type="ORF">BO99DRAFT_400751</name>
</gene>
<name>A0A2V5HBK1_ASPV1</name>
<dbReference type="Pfam" id="PF03061">
    <property type="entry name" value="4HBT"/>
    <property type="match status" value="1"/>
</dbReference>
<dbReference type="PANTHER" id="PTHR47260">
    <property type="entry name" value="UPF0644 PROTEIN PB2B4.06"/>
    <property type="match status" value="1"/>
</dbReference>